<dbReference type="Pfam" id="PF14378">
    <property type="entry name" value="PAP2_3"/>
    <property type="match status" value="1"/>
</dbReference>
<dbReference type="Proteomes" id="UP001622370">
    <property type="component" value="Unassembled WGS sequence"/>
</dbReference>
<feature type="transmembrane region" description="Helical" evidence="8">
    <location>
        <begin position="523"/>
        <end position="540"/>
    </location>
</feature>
<feature type="transmembrane region" description="Helical" evidence="8">
    <location>
        <begin position="405"/>
        <end position="423"/>
    </location>
</feature>
<feature type="transmembrane region" description="Helical" evidence="8">
    <location>
        <begin position="116"/>
        <end position="132"/>
    </location>
</feature>
<dbReference type="EMBL" id="JBJGWJ010000008">
    <property type="protein sequence ID" value="MFK8294133.1"/>
    <property type="molecule type" value="Genomic_DNA"/>
</dbReference>
<reference evidence="10 11" key="1">
    <citation type="journal article" date="2016" name="Sci. Rep.">
        <title>Whole genome sequencing identifies a novel species of the genus Capnocytophaga isolated from dog and cat bite wounds in humans.</title>
        <authorList>
            <person name="Zangenah S."/>
            <person name="Abbasi N."/>
            <person name="Andersson A.F."/>
            <person name="Bergman P."/>
        </authorList>
    </citation>
    <scope>NUCLEOTIDE SEQUENCE [LARGE SCALE GENOMIC DNA]</scope>
    <source>
        <strain evidence="10 11">W5</strain>
    </source>
</reference>
<keyword evidence="5 8" id="KW-0812">Transmembrane</keyword>
<feature type="transmembrane region" description="Helical" evidence="8">
    <location>
        <begin position="169"/>
        <end position="191"/>
    </location>
</feature>
<evidence type="ECO:0000256" key="4">
    <source>
        <dbReference type="ARBA" id="ARBA00022679"/>
    </source>
</evidence>
<keyword evidence="4 10" id="KW-0808">Transferase</keyword>
<evidence type="ECO:0000256" key="3">
    <source>
        <dbReference type="ARBA" id="ARBA00022475"/>
    </source>
</evidence>
<feature type="transmembrane region" description="Helical" evidence="8">
    <location>
        <begin position="89"/>
        <end position="110"/>
    </location>
</feature>
<evidence type="ECO:0000256" key="7">
    <source>
        <dbReference type="ARBA" id="ARBA00023136"/>
    </source>
</evidence>
<comment type="caution">
    <text evidence="10">The sequence shown here is derived from an EMBL/GenBank/DDBJ whole genome shotgun (WGS) entry which is preliminary data.</text>
</comment>
<dbReference type="Gene3D" id="1.20.120.1630">
    <property type="match status" value="1"/>
</dbReference>
<accession>A0ABW8QCL5</accession>
<keyword evidence="10" id="KW-0328">Glycosyltransferase</keyword>
<feature type="transmembrane region" description="Helical" evidence="8">
    <location>
        <begin position="287"/>
        <end position="304"/>
    </location>
</feature>
<dbReference type="InterPro" id="IPR007318">
    <property type="entry name" value="Phopholipid_MeTrfase"/>
</dbReference>
<feature type="transmembrane region" description="Helical" evidence="8">
    <location>
        <begin position="435"/>
        <end position="453"/>
    </location>
</feature>
<comment type="subcellular location">
    <subcellularLocation>
        <location evidence="1">Endomembrane system</location>
        <topology evidence="1">Multi-pass membrane protein</topology>
    </subcellularLocation>
</comment>
<feature type="transmembrane region" description="Helical" evidence="8">
    <location>
        <begin position="311"/>
        <end position="331"/>
    </location>
</feature>
<dbReference type="InterPro" id="IPR026841">
    <property type="entry name" value="Aur1/Ipt1"/>
</dbReference>
<keyword evidence="11" id="KW-1185">Reference proteome</keyword>
<evidence type="ECO:0000313" key="11">
    <source>
        <dbReference type="Proteomes" id="UP001622370"/>
    </source>
</evidence>
<evidence type="ECO:0000256" key="1">
    <source>
        <dbReference type="ARBA" id="ARBA00004127"/>
    </source>
</evidence>
<name>A0ABW8QCL5_9FLAO</name>
<dbReference type="Pfam" id="PF04191">
    <property type="entry name" value="PEMT"/>
    <property type="match status" value="1"/>
</dbReference>
<feature type="transmembrane region" description="Helical" evidence="8">
    <location>
        <begin position="614"/>
        <end position="632"/>
    </location>
</feature>
<organism evidence="10 11">
    <name type="scientific">Capnocytophaga stomatis</name>
    <dbReference type="NCBI Taxonomy" id="1848904"/>
    <lineage>
        <taxon>Bacteria</taxon>
        <taxon>Pseudomonadati</taxon>
        <taxon>Bacteroidota</taxon>
        <taxon>Flavobacteriia</taxon>
        <taxon>Flavobacteriales</taxon>
        <taxon>Flavobacteriaceae</taxon>
        <taxon>Capnocytophaga</taxon>
    </lineage>
</organism>
<evidence type="ECO:0000256" key="2">
    <source>
        <dbReference type="ARBA" id="ARBA00007150"/>
    </source>
</evidence>
<gene>
    <name evidence="10" type="ORF">ACI76L_10090</name>
</gene>
<evidence type="ECO:0000313" key="10">
    <source>
        <dbReference type="EMBL" id="MFK8294133.1"/>
    </source>
</evidence>
<evidence type="ECO:0000256" key="5">
    <source>
        <dbReference type="ARBA" id="ARBA00022692"/>
    </source>
</evidence>
<dbReference type="InterPro" id="IPR001640">
    <property type="entry name" value="Lgt"/>
</dbReference>
<feature type="transmembrane region" description="Helical" evidence="8">
    <location>
        <begin position="211"/>
        <end position="230"/>
    </location>
</feature>
<proteinExistence type="inferred from homology"/>
<dbReference type="RefSeq" id="WP_405254675.1">
    <property type="nucleotide sequence ID" value="NZ_JBJGWE010000008.1"/>
</dbReference>
<dbReference type="Pfam" id="PF01790">
    <property type="entry name" value="LGT"/>
    <property type="match status" value="1"/>
</dbReference>
<feature type="domain" description="Inositolphosphotransferase Aur1/Ipt1" evidence="9">
    <location>
        <begin position="211"/>
        <end position="348"/>
    </location>
</feature>
<feature type="transmembrane region" description="Helical" evidence="8">
    <location>
        <begin position="50"/>
        <end position="68"/>
    </location>
</feature>
<keyword evidence="3" id="KW-1003">Cell membrane</keyword>
<feature type="transmembrane region" description="Helical" evidence="8">
    <location>
        <begin position="378"/>
        <end position="399"/>
    </location>
</feature>
<evidence type="ECO:0000259" key="9">
    <source>
        <dbReference type="Pfam" id="PF14378"/>
    </source>
</evidence>
<feature type="transmembrane region" description="Helical" evidence="8">
    <location>
        <begin position="12"/>
        <end position="30"/>
    </location>
</feature>
<evidence type="ECO:0000256" key="8">
    <source>
        <dbReference type="SAM" id="Phobius"/>
    </source>
</evidence>
<evidence type="ECO:0000256" key="6">
    <source>
        <dbReference type="ARBA" id="ARBA00022989"/>
    </source>
</evidence>
<dbReference type="PANTHER" id="PTHR30589:SF0">
    <property type="entry name" value="PHOSPHATIDYLGLYCEROL--PROLIPOPROTEIN DIACYLGLYCERYL TRANSFERASE"/>
    <property type="match status" value="1"/>
</dbReference>
<feature type="transmembrane region" description="Helical" evidence="8">
    <location>
        <begin position="239"/>
        <end position="261"/>
    </location>
</feature>
<comment type="similarity">
    <text evidence="2">Belongs to the Lgt family.</text>
</comment>
<keyword evidence="7 8" id="KW-0472">Membrane</keyword>
<dbReference type="PANTHER" id="PTHR30589">
    <property type="entry name" value="PROLIPOPROTEIN DIACYLGLYCERYL TRANSFERASE"/>
    <property type="match status" value="1"/>
</dbReference>
<dbReference type="EC" id="2.4.99.-" evidence="10"/>
<keyword evidence="6 8" id="KW-1133">Transmembrane helix</keyword>
<sequence length="643" mass="73943">MKTTLKILFQKIIYASTFCIFLPLFLIFWAKQTENIIKLPVPSLPVIDLVLVFLGLFLIIIAMSNLWFKGKGLPMNAFPPKKYVSSGAYYFFHHPIYVGAVLMCLGISLYFKSASGLWLISPIFILLIWAYLKGFENEIISSNFSNQSHRTFFDFPEENSDSLSLKNRLLIYIWIFLIWFLLYEAFIFLGTPPDAISTRVFLDDLIPFLDFSVVFYVLSYPLTLAIPLILKDNKTTRIFIFDSILGMGIIFYCYLVFPFIVPYTDIENRSFFTNLIILGRETDGQTAALPSFHVFWAMIFYKYFSLRFPKISFLFVFISFLIIISCLTTYSHTILDVIFGIISYYIVHYRTFIYKKMLFVCEKISNSWKEWHFGNIRVINHGFYAALGGISGFLIIGYFFPEQLFIVYLIGISGFVGAGLWAQFMESSSGLSRPFGYYGSLIGIGITLVLISLFSEIDFWKLMGVSALAASSIQFFGRFRCLVQGCCHGKPTETTLGICFHHPKSRVHKMANLSGKNLYPTQFYSIVTNFLTFFFLFRLVTLQMSASFIIGMYLILNGSFRFVEESLRGEPQTPYFMGMRVYQWLAMASVIIGILCTCAHSLPLELGELNMEIILHSLLYGFLVLFAYGIDFPKSNKRFSRLE</sequence>
<feature type="transmembrane region" description="Helical" evidence="8">
    <location>
        <begin position="584"/>
        <end position="602"/>
    </location>
</feature>
<feature type="transmembrane region" description="Helical" evidence="8">
    <location>
        <begin position="337"/>
        <end position="357"/>
    </location>
</feature>
<dbReference type="GO" id="GO:0016757">
    <property type="term" value="F:glycosyltransferase activity"/>
    <property type="evidence" value="ECO:0007669"/>
    <property type="project" value="UniProtKB-KW"/>
</dbReference>
<protein>
    <submittedName>
        <fullName evidence="10">Prolipoprotein diacylglyceryl transferase family protein</fullName>
        <ecNumber evidence="10">2.4.99.-</ecNumber>
    </submittedName>
</protein>